<dbReference type="Pfam" id="PF05621">
    <property type="entry name" value="TniB"/>
    <property type="match status" value="1"/>
</dbReference>
<dbReference type="InterPro" id="IPR008868">
    <property type="entry name" value="TniB"/>
</dbReference>
<gene>
    <name evidence="1" type="ORF">N8I74_06370</name>
</gene>
<evidence type="ECO:0000313" key="2">
    <source>
        <dbReference type="Proteomes" id="UP001061302"/>
    </source>
</evidence>
<organism evidence="1 2">
    <name type="scientific">Chitiniphilus purpureus</name>
    <dbReference type="NCBI Taxonomy" id="2981137"/>
    <lineage>
        <taxon>Bacteria</taxon>
        <taxon>Pseudomonadati</taxon>
        <taxon>Pseudomonadota</taxon>
        <taxon>Betaproteobacteria</taxon>
        <taxon>Neisseriales</taxon>
        <taxon>Chitinibacteraceae</taxon>
        <taxon>Chitiniphilus</taxon>
    </lineage>
</organism>
<sequence length="433" mass="48207">MNPIIFSPMAVEARYTPQLLPKFQGNPLIEALPPSLSDEQLVELLACKPDFCPEQRNWGDSERIQMVGSLSNIRIPLERDVAVANALNSMLRNGYVGRAPFTKADGERIRAIYEGGCHSVGVTGAYLDDPAQLSAMLMGLPGMGKTALVTRWFSHLPPVIYHPEFMRYQVPWLHVEMPSDGSSVKGLAYGILSQLDRLIPGADYYQQFAVKGRPGADALMRSVARLMHVHSVGFLVADEVQNLANARKNKQVVMTELVSACNELGVPILFIGTYKAAQVFSLDFRQSRRTCGHGIPLWTPLDRASGEWDEFLDVLWSYQWVRSYVEYSEEISELMFDLSQGIIDVAIKLFAGAQARAIRSGDETLTPSLLERVYMEQMYMLHPMLRALQRGSVEDVMRYEDIAGPSVAQVLAASQQSAAWKRKHQSDPGNAGI</sequence>
<protein>
    <submittedName>
        <fullName evidence="1">TniB family NTP-binding protein</fullName>
    </submittedName>
</protein>
<dbReference type="EMBL" id="CP106753">
    <property type="protein sequence ID" value="UXY16640.1"/>
    <property type="molecule type" value="Genomic_DNA"/>
</dbReference>
<evidence type="ECO:0000313" key="1">
    <source>
        <dbReference type="EMBL" id="UXY16640.1"/>
    </source>
</evidence>
<keyword evidence="2" id="KW-1185">Reference proteome</keyword>
<name>A0ABY6DQK7_9NEIS</name>
<reference evidence="1" key="1">
    <citation type="submission" date="2022-10" db="EMBL/GenBank/DDBJ databases">
        <title>Chitiniphilus purpureus sp. nov., a novel chitin-degrading bacterium isolated from crawfish pond sediment.</title>
        <authorList>
            <person name="Li K."/>
        </authorList>
    </citation>
    <scope>NUCLEOTIDE SEQUENCE</scope>
    <source>
        <strain evidence="1">CD1</strain>
    </source>
</reference>
<dbReference type="Proteomes" id="UP001061302">
    <property type="component" value="Chromosome"/>
</dbReference>
<dbReference type="Gene3D" id="3.40.50.300">
    <property type="entry name" value="P-loop containing nucleotide triphosphate hydrolases"/>
    <property type="match status" value="1"/>
</dbReference>
<accession>A0ABY6DQK7</accession>
<dbReference type="SUPFAM" id="SSF52540">
    <property type="entry name" value="P-loop containing nucleoside triphosphate hydrolases"/>
    <property type="match status" value="1"/>
</dbReference>
<proteinExistence type="predicted"/>
<dbReference type="InterPro" id="IPR027417">
    <property type="entry name" value="P-loop_NTPase"/>
</dbReference>
<dbReference type="RefSeq" id="WP_263126022.1">
    <property type="nucleotide sequence ID" value="NZ_CP106753.1"/>
</dbReference>